<evidence type="ECO:0000256" key="2">
    <source>
        <dbReference type="RuleBase" id="RU361185"/>
    </source>
</evidence>
<proteinExistence type="inferred from homology"/>
<dbReference type="InterPro" id="IPR017853">
    <property type="entry name" value="GH"/>
</dbReference>
<dbReference type="Gene3D" id="2.60.40.1180">
    <property type="entry name" value="Golgi alpha-mannosidase II"/>
    <property type="match status" value="2"/>
</dbReference>
<comment type="caution">
    <text evidence="5">The sequence shown here is derived from an EMBL/GenBank/DDBJ whole genome shotgun (WGS) entry which is preliminary data.</text>
</comment>
<keyword evidence="6" id="KW-1185">Reference proteome</keyword>
<dbReference type="Proteomes" id="UP000288669">
    <property type="component" value="Unassembled WGS sequence"/>
</dbReference>
<dbReference type="InterPro" id="IPR013780">
    <property type="entry name" value="Glyco_hydro_b"/>
</dbReference>
<dbReference type="Gene3D" id="2.60.40.1760">
    <property type="entry name" value="glycosyl hydrolase (family 31)"/>
    <property type="match status" value="1"/>
</dbReference>
<keyword evidence="2" id="KW-0326">Glycosidase</keyword>
<dbReference type="GO" id="GO:0090599">
    <property type="term" value="F:alpha-glucosidase activity"/>
    <property type="evidence" value="ECO:0007669"/>
    <property type="project" value="TreeGrafter"/>
</dbReference>
<dbReference type="InterPro" id="IPR000322">
    <property type="entry name" value="Glyco_hydro_31_TIM"/>
</dbReference>
<dbReference type="GO" id="GO:0006491">
    <property type="term" value="P:N-glycan processing"/>
    <property type="evidence" value="ECO:0007669"/>
    <property type="project" value="TreeGrafter"/>
</dbReference>
<comment type="similarity">
    <text evidence="1 2">Belongs to the glycosyl hydrolase 31 family.</text>
</comment>
<name>A0A430AGS1_9ENTE</name>
<feature type="domain" description="Glycosyl hydrolase family 31 C-terminal" evidence="4">
    <location>
        <begin position="492"/>
        <end position="583"/>
    </location>
</feature>
<dbReference type="AlphaFoldDB" id="A0A430AGS1"/>
<protein>
    <submittedName>
        <fullName evidence="5">Alpha-xylosidase</fullName>
    </submittedName>
</protein>
<dbReference type="CDD" id="cd06595">
    <property type="entry name" value="GH31_u1"/>
    <property type="match status" value="1"/>
</dbReference>
<dbReference type="PANTHER" id="PTHR22762">
    <property type="entry name" value="ALPHA-GLUCOSIDASE"/>
    <property type="match status" value="1"/>
</dbReference>
<gene>
    <name evidence="5" type="ORF">CBF30_07540</name>
</gene>
<dbReference type="PANTHER" id="PTHR22762:SF89">
    <property type="entry name" value="ALPHA-XYLOSIDASE"/>
    <property type="match status" value="1"/>
</dbReference>
<dbReference type="Pfam" id="PF21365">
    <property type="entry name" value="Glyco_hydro_31_3rd"/>
    <property type="match status" value="1"/>
</dbReference>
<accession>A0A430AGS1</accession>
<evidence type="ECO:0000259" key="4">
    <source>
        <dbReference type="Pfam" id="PF21365"/>
    </source>
</evidence>
<evidence type="ECO:0000313" key="6">
    <source>
        <dbReference type="Proteomes" id="UP000288669"/>
    </source>
</evidence>
<dbReference type="GO" id="GO:0005975">
    <property type="term" value="P:carbohydrate metabolic process"/>
    <property type="evidence" value="ECO:0007669"/>
    <property type="project" value="InterPro"/>
</dbReference>
<dbReference type="Gene3D" id="3.20.20.80">
    <property type="entry name" value="Glycosidases"/>
    <property type="match status" value="1"/>
</dbReference>
<sequence length="769" mass="89592">MMAKTIFQGAHYRITVLTNQLIRMEYSEDGQFEDRFTQTVLNRTFDPPKVTVTETNEQLALHTPNVALFYEKEKKFNEYTVSLDVRFETGYTHHWRFGDTEWNLKGTTRTLDGADGEVMLEDGILSRNGVTVMDDSTTFILDEENHPVKRHGSTTDCYLFAYGHDYFKALKDFYQLTGQTPLLPRYALGNWWSRYWKYTEESYLNLVEQFQEEKIPLSVSVIDMDWHLTEIPERFGNGWTGYTWDKRLFPQPKRFMQALHDKGLAVTLNVHPADGIRAFEEAYPRVAQRLQLNQAEEEPARFDLNDEAFRVSYFEDVHHPMEEEGVDFWWIDWQQGTKSGVAGLDPLWQLNHYHFLDQTQRKQDPLILSRYAGPGSHRYPLGFSGDTIISWASLAFQPYMTTTASNIGYSWWSHDIGGHMLGYKDEELSLRWLQFGVFSPINRLHSSSSAFTSKEPWTFEPTIAGVMKDYLRFRHSLLPYLYTANVRTHEVGVPLMQPMYYRYPEIEEAYNSRNQYFFGSELLVAPITQPINQETELGKAKVFLPPGDWFDLFRNCRYEGDTSITMYRSLTDIPVLARAGAIIPLDATPEETKANELPEKIRWEIFPGKTNEYELIEDLAGNRCTTRVRLDEATQQLSIETEGDNKILPSNRQHEFHLRVTDEVQVVGECLSSSYQEQTKEQVIIVQQSERQNILSIVGFAYSKTQTSEQAVFDILKRANIENQLKDQIWQRYGDETSKKKRFNLFSQLSLPDLAQALFECEYTDQREE</sequence>
<dbReference type="SUPFAM" id="SSF51445">
    <property type="entry name" value="(Trans)glycosidases"/>
    <property type="match status" value="1"/>
</dbReference>
<dbReference type="InterPro" id="IPR048395">
    <property type="entry name" value="Glyco_hydro_31_C"/>
</dbReference>
<reference evidence="5 6" key="1">
    <citation type="submission" date="2017-05" db="EMBL/GenBank/DDBJ databases">
        <title>Vagococcus spp. assemblies.</title>
        <authorList>
            <person name="Gulvik C.A."/>
        </authorList>
    </citation>
    <scope>NUCLEOTIDE SEQUENCE [LARGE SCALE GENOMIC DNA]</scope>
    <source>
        <strain evidence="5 6">DSM 24756</strain>
    </source>
</reference>
<keyword evidence="2" id="KW-0378">Hydrolase</keyword>
<dbReference type="EMBL" id="NGJZ01000002">
    <property type="protein sequence ID" value="RSU07100.1"/>
    <property type="molecule type" value="Genomic_DNA"/>
</dbReference>
<dbReference type="OrthoDB" id="176168at2"/>
<organism evidence="5 6">
    <name type="scientific">Vagococcus entomophilus</name>
    <dbReference type="NCBI Taxonomy" id="1160095"/>
    <lineage>
        <taxon>Bacteria</taxon>
        <taxon>Bacillati</taxon>
        <taxon>Bacillota</taxon>
        <taxon>Bacilli</taxon>
        <taxon>Lactobacillales</taxon>
        <taxon>Enterococcaceae</taxon>
        <taxon>Vagococcus</taxon>
    </lineage>
</organism>
<evidence type="ECO:0000313" key="5">
    <source>
        <dbReference type="EMBL" id="RSU07100.1"/>
    </source>
</evidence>
<evidence type="ECO:0000259" key="3">
    <source>
        <dbReference type="Pfam" id="PF01055"/>
    </source>
</evidence>
<dbReference type="SUPFAM" id="SSF51011">
    <property type="entry name" value="Glycosyl hydrolase domain"/>
    <property type="match status" value="1"/>
</dbReference>
<evidence type="ECO:0000256" key="1">
    <source>
        <dbReference type="ARBA" id="ARBA00007806"/>
    </source>
</evidence>
<feature type="domain" description="Glycoside hydrolase family 31 TIM barrel" evidence="3">
    <location>
        <begin position="180"/>
        <end position="484"/>
    </location>
</feature>
<dbReference type="Pfam" id="PF01055">
    <property type="entry name" value="Glyco_hydro_31_2nd"/>
    <property type="match status" value="1"/>
</dbReference>